<keyword evidence="1" id="KW-1133">Transmembrane helix</keyword>
<sequence length="94" mass="10842">MSTAFLPFSFLRLIYIYLYIDIVYALNNTEPMSQVRNVNALDHPQIVHNSSACGRCCKNSFVGSSYLQRHKYLQRYTRTAEGALIEESCRKDIS</sequence>
<organism evidence="2">
    <name type="scientific">Ixodes ricinus</name>
    <name type="common">Common tick</name>
    <name type="synonym">Acarus ricinus</name>
    <dbReference type="NCBI Taxonomy" id="34613"/>
    <lineage>
        <taxon>Eukaryota</taxon>
        <taxon>Metazoa</taxon>
        <taxon>Ecdysozoa</taxon>
        <taxon>Arthropoda</taxon>
        <taxon>Chelicerata</taxon>
        <taxon>Arachnida</taxon>
        <taxon>Acari</taxon>
        <taxon>Parasitiformes</taxon>
        <taxon>Ixodida</taxon>
        <taxon>Ixodoidea</taxon>
        <taxon>Ixodidae</taxon>
        <taxon>Ixodinae</taxon>
        <taxon>Ixodes</taxon>
    </lineage>
</organism>
<dbReference type="EMBL" id="GIFC01005002">
    <property type="protein sequence ID" value="MXU87085.1"/>
    <property type="molecule type" value="Transcribed_RNA"/>
</dbReference>
<keyword evidence="1" id="KW-0812">Transmembrane</keyword>
<reference evidence="2" key="1">
    <citation type="submission" date="2019-12" db="EMBL/GenBank/DDBJ databases">
        <title>An insight into the sialome of adult female Ixodes ricinus ticks feeding for 6 days.</title>
        <authorList>
            <person name="Perner J."/>
            <person name="Ribeiro J.M.C."/>
        </authorList>
    </citation>
    <scope>NUCLEOTIDE SEQUENCE</scope>
    <source>
        <strain evidence="2">Semi-engorged</strain>
        <tissue evidence="2">Salivary glands</tissue>
    </source>
</reference>
<protein>
    <submittedName>
        <fullName evidence="2">Putative secreted protein</fullName>
    </submittedName>
</protein>
<keyword evidence="1" id="KW-0472">Membrane</keyword>
<proteinExistence type="predicted"/>
<evidence type="ECO:0000256" key="1">
    <source>
        <dbReference type="SAM" id="Phobius"/>
    </source>
</evidence>
<evidence type="ECO:0000313" key="2">
    <source>
        <dbReference type="EMBL" id="MXU87085.1"/>
    </source>
</evidence>
<dbReference type="AlphaFoldDB" id="A0A6B0UE83"/>
<accession>A0A6B0UE83</accession>
<feature type="transmembrane region" description="Helical" evidence="1">
    <location>
        <begin position="6"/>
        <end position="26"/>
    </location>
</feature>
<name>A0A6B0UE83_IXORI</name>